<proteinExistence type="predicted"/>
<dbReference type="EMBL" id="BSBO01000046">
    <property type="protein sequence ID" value="GLG06078.1"/>
    <property type="molecule type" value="Genomic_DNA"/>
</dbReference>
<name>A0A9W6C8W7_9FIRM</name>
<sequence length="148" mass="17303">MGMQMRKLINIDDLSVIYDELHRCGVLEEYQTAEFHKQAKDYVKQAKKIVEGDYQIEKDEEGYYETEISCVRKVAQKQFRCYGIKGHIADPPDGENAKSDWLFYRIDQFPPLEAGDRVRFKTSKSKINAFPDLGRARNIYPDDLMKPD</sequence>
<organism evidence="1 2">
    <name type="scientific">Sellimonas catena</name>
    <dbReference type="NCBI Taxonomy" id="2994035"/>
    <lineage>
        <taxon>Bacteria</taxon>
        <taxon>Bacillati</taxon>
        <taxon>Bacillota</taxon>
        <taxon>Clostridia</taxon>
        <taxon>Lachnospirales</taxon>
        <taxon>Lachnospiraceae</taxon>
        <taxon>Sellimonas</taxon>
    </lineage>
</organism>
<keyword evidence="2" id="KW-1185">Reference proteome</keyword>
<protein>
    <submittedName>
        <fullName evidence="1">Uncharacterized protein</fullName>
    </submittedName>
</protein>
<comment type="caution">
    <text evidence="1">The sequence shown here is derived from an EMBL/GenBank/DDBJ whole genome shotgun (WGS) entry which is preliminary data.</text>
</comment>
<accession>A0A9W6C8W7</accession>
<dbReference type="AlphaFoldDB" id="A0A9W6C8W7"/>
<gene>
    <name evidence="1" type="ORF">Selli1_32520</name>
</gene>
<reference evidence="1 2" key="1">
    <citation type="journal article" date="2023" name="Int. J. Syst. Evol. Microbiol.">
        <title>Sellimonas catena sp. nov., isolated from human faeces.</title>
        <authorList>
            <person name="Hisatomi A."/>
            <person name="Ohkuma M."/>
            <person name="Sakamoto M."/>
        </authorList>
    </citation>
    <scope>NUCLEOTIDE SEQUENCE [LARGE SCALE GENOMIC DNA]</scope>
    <source>
        <strain evidence="1 2">12EGH17</strain>
    </source>
</reference>
<evidence type="ECO:0000313" key="2">
    <source>
        <dbReference type="Proteomes" id="UP001145145"/>
    </source>
</evidence>
<evidence type="ECO:0000313" key="1">
    <source>
        <dbReference type="EMBL" id="GLG06078.1"/>
    </source>
</evidence>
<dbReference type="Proteomes" id="UP001145145">
    <property type="component" value="Unassembled WGS sequence"/>
</dbReference>